<accession>A0AAE0PP46</accession>
<protein>
    <submittedName>
        <fullName evidence="2">Uncharacterized protein</fullName>
    </submittedName>
</protein>
<sequence>MTTNRYSLAFFSSLLTPILHPFGVNTSTLQTLPGSPPGMLSPLLLAPQPARRALSFQLYTKHRRATHPPPCKSRTNITSSTPESWPN</sequence>
<dbReference type="AlphaFoldDB" id="A0AAE0PP46"/>
<dbReference type="EMBL" id="JAUTDP010000001">
    <property type="protein sequence ID" value="KAK3403467.1"/>
    <property type="molecule type" value="Genomic_DNA"/>
</dbReference>
<evidence type="ECO:0000313" key="3">
    <source>
        <dbReference type="Proteomes" id="UP001281003"/>
    </source>
</evidence>
<dbReference type="Proteomes" id="UP001281003">
    <property type="component" value="Unassembled WGS sequence"/>
</dbReference>
<evidence type="ECO:0000313" key="2">
    <source>
        <dbReference type="EMBL" id="KAK3403467.1"/>
    </source>
</evidence>
<proteinExistence type="predicted"/>
<reference evidence="2" key="2">
    <citation type="submission" date="2023-07" db="EMBL/GenBank/DDBJ databases">
        <authorList>
            <consortium name="Lawrence Berkeley National Laboratory"/>
            <person name="Haridas S."/>
            <person name="Hensen N."/>
            <person name="Bonometti L."/>
            <person name="Westerberg I."/>
            <person name="Brannstrom I.O."/>
            <person name="Guillou S."/>
            <person name="Cros-Aarteil S."/>
            <person name="Calhoun S."/>
            <person name="Kuo A."/>
            <person name="Mondo S."/>
            <person name="Pangilinan J."/>
            <person name="Riley R."/>
            <person name="LaButti K."/>
            <person name="Andreopoulos B."/>
            <person name="Lipzen A."/>
            <person name="Chen C."/>
            <person name="Yanf M."/>
            <person name="Daum C."/>
            <person name="Ng V."/>
            <person name="Clum A."/>
            <person name="Steindorff A."/>
            <person name="Ohm R."/>
            <person name="Martin F."/>
            <person name="Silar P."/>
            <person name="Natvig D."/>
            <person name="Lalanne C."/>
            <person name="Gautier V."/>
            <person name="Ament-velasquez S.L."/>
            <person name="Kruys A."/>
            <person name="Hutchinson M.I."/>
            <person name="Powell A.J."/>
            <person name="Barry K."/>
            <person name="Miller A.N."/>
            <person name="Grigoriev I.V."/>
            <person name="Debuchy R."/>
            <person name="Gladieux P."/>
            <person name="Thoren M.H."/>
            <person name="Johannesson H."/>
        </authorList>
    </citation>
    <scope>NUCLEOTIDE SEQUENCE</scope>
    <source>
        <strain evidence="2">FGSC 1904</strain>
    </source>
</reference>
<keyword evidence="3" id="KW-1185">Reference proteome</keyword>
<gene>
    <name evidence="2" type="ORF">B0T20DRAFT_26988</name>
</gene>
<name>A0AAE0PP46_SORBR</name>
<evidence type="ECO:0000256" key="1">
    <source>
        <dbReference type="SAM" id="MobiDB-lite"/>
    </source>
</evidence>
<comment type="caution">
    <text evidence="2">The sequence shown here is derived from an EMBL/GenBank/DDBJ whole genome shotgun (WGS) entry which is preliminary data.</text>
</comment>
<feature type="compositionally biased region" description="Polar residues" evidence="1">
    <location>
        <begin position="73"/>
        <end position="87"/>
    </location>
</feature>
<feature type="region of interest" description="Disordered" evidence="1">
    <location>
        <begin position="63"/>
        <end position="87"/>
    </location>
</feature>
<organism evidence="2 3">
    <name type="scientific">Sordaria brevicollis</name>
    <dbReference type="NCBI Taxonomy" id="83679"/>
    <lineage>
        <taxon>Eukaryota</taxon>
        <taxon>Fungi</taxon>
        <taxon>Dikarya</taxon>
        <taxon>Ascomycota</taxon>
        <taxon>Pezizomycotina</taxon>
        <taxon>Sordariomycetes</taxon>
        <taxon>Sordariomycetidae</taxon>
        <taxon>Sordariales</taxon>
        <taxon>Sordariaceae</taxon>
        <taxon>Sordaria</taxon>
    </lineage>
</organism>
<reference evidence="2" key="1">
    <citation type="journal article" date="2023" name="Mol. Phylogenet. Evol.">
        <title>Genome-scale phylogeny and comparative genomics of the fungal order Sordariales.</title>
        <authorList>
            <person name="Hensen N."/>
            <person name="Bonometti L."/>
            <person name="Westerberg I."/>
            <person name="Brannstrom I.O."/>
            <person name="Guillou S."/>
            <person name="Cros-Aarteil S."/>
            <person name="Calhoun S."/>
            <person name="Haridas S."/>
            <person name="Kuo A."/>
            <person name="Mondo S."/>
            <person name="Pangilinan J."/>
            <person name="Riley R."/>
            <person name="LaButti K."/>
            <person name="Andreopoulos B."/>
            <person name="Lipzen A."/>
            <person name="Chen C."/>
            <person name="Yan M."/>
            <person name="Daum C."/>
            <person name="Ng V."/>
            <person name="Clum A."/>
            <person name="Steindorff A."/>
            <person name="Ohm R.A."/>
            <person name="Martin F."/>
            <person name="Silar P."/>
            <person name="Natvig D.O."/>
            <person name="Lalanne C."/>
            <person name="Gautier V."/>
            <person name="Ament-Velasquez S.L."/>
            <person name="Kruys A."/>
            <person name="Hutchinson M.I."/>
            <person name="Powell A.J."/>
            <person name="Barry K."/>
            <person name="Miller A.N."/>
            <person name="Grigoriev I.V."/>
            <person name="Debuchy R."/>
            <person name="Gladieux P."/>
            <person name="Hiltunen Thoren M."/>
            <person name="Johannesson H."/>
        </authorList>
    </citation>
    <scope>NUCLEOTIDE SEQUENCE</scope>
    <source>
        <strain evidence="2">FGSC 1904</strain>
    </source>
</reference>